<protein>
    <recommendedName>
        <fullName evidence="2">Dit-like phage tail protein N-terminal domain-containing protein</fullName>
    </recommendedName>
</protein>
<name>R9RAD4_9FUSO</name>
<sequence length="204" mass="22834">MFSIKNLMGKANNFLNTINSINRKTGNLLKKVPPIILGDINLELISDVNESYQNDVPVIPIDDGTQISDNISQNPLTLSFKVLLAGDNHKEIFEKILQMRDKRELVDLYMIKLYKNLAITGIEVTIESLYYIEFTISFVQVQIANIQMIPSPSKEAKPVVSKKAKIKTKAKKGNISKPNVSKINKGTNSWEGDLQSESIKLPSS</sequence>
<dbReference type="PATRIC" id="fig|469607.3.peg.665"/>
<dbReference type="InterPro" id="IPR048494">
    <property type="entry name" value="Dit-like_N"/>
</dbReference>
<gene>
    <name evidence="3" type="ORF">HMPREF0409_01071</name>
</gene>
<accession>R9RAD4</accession>
<dbReference type="HOGENOM" id="CLU_1388472_0_0_0"/>
<feature type="compositionally biased region" description="Polar residues" evidence="1">
    <location>
        <begin position="178"/>
        <end position="204"/>
    </location>
</feature>
<feature type="domain" description="Dit-like phage tail protein N-terminal" evidence="2">
    <location>
        <begin position="44"/>
        <end position="149"/>
    </location>
</feature>
<evidence type="ECO:0000256" key="1">
    <source>
        <dbReference type="SAM" id="MobiDB-lite"/>
    </source>
</evidence>
<evidence type="ECO:0000313" key="3">
    <source>
        <dbReference type="EMBL" id="AGM23119.1"/>
    </source>
</evidence>
<evidence type="ECO:0000259" key="2">
    <source>
        <dbReference type="Pfam" id="PF21821"/>
    </source>
</evidence>
<dbReference type="Proteomes" id="UP000014361">
    <property type="component" value="Chromosome"/>
</dbReference>
<feature type="compositionally biased region" description="Basic residues" evidence="1">
    <location>
        <begin position="160"/>
        <end position="174"/>
    </location>
</feature>
<dbReference type="AlphaFoldDB" id="R9RAD4"/>
<feature type="region of interest" description="Disordered" evidence="1">
    <location>
        <begin position="160"/>
        <end position="204"/>
    </location>
</feature>
<dbReference type="EMBL" id="CP003723">
    <property type="protein sequence ID" value="AGM23119.1"/>
    <property type="molecule type" value="Genomic_DNA"/>
</dbReference>
<evidence type="ECO:0000313" key="4">
    <source>
        <dbReference type="Proteomes" id="UP000014361"/>
    </source>
</evidence>
<reference evidence="3 4" key="1">
    <citation type="submission" date="2012-07" db="EMBL/GenBank/DDBJ databases">
        <title>The Genome Sequence of Fusobacterium sp. 4_8.</title>
        <authorList>
            <consortium name="The Broad Institute Genome Sequencing Platform"/>
            <person name="Earl A."/>
            <person name="Ward D."/>
            <person name="Feldgarden M."/>
            <person name="Gevers D."/>
            <person name="Sibley C.D."/>
            <person name="White A.P."/>
            <person name="Crowley S."/>
            <person name="Surette M."/>
            <person name="Strauss J.C."/>
            <person name="Ambrose C.E."/>
            <person name="Allen-Vercoe E."/>
            <person name="Walker B."/>
            <person name="Young S.K."/>
            <person name="Zeng Q."/>
            <person name="Gargeya S."/>
            <person name="Fitzgerald M."/>
            <person name="Haas B."/>
            <person name="Abouelleil A."/>
            <person name="Alvarado L."/>
            <person name="Arachchi H.M."/>
            <person name="Berlin A.M."/>
            <person name="Chapman S.B."/>
            <person name="Goldberg J."/>
            <person name="Griggs A."/>
            <person name="Gujja S."/>
            <person name="Hansen M."/>
            <person name="Howarth C."/>
            <person name="Imamovic A."/>
            <person name="Larimer J."/>
            <person name="McCowen C."/>
            <person name="Montmayeur A."/>
            <person name="Murphy C."/>
            <person name="Neiman D."/>
            <person name="Pearson M."/>
            <person name="Priest M."/>
            <person name="Roberts A."/>
            <person name="Saif S."/>
            <person name="Shea T."/>
            <person name="Sisk P."/>
            <person name="Sykes S."/>
            <person name="Wortman J."/>
            <person name="Nusbaum C."/>
            <person name="Birren B."/>
        </authorList>
    </citation>
    <scope>NUCLEOTIDE SEQUENCE [LARGE SCALE GENOMIC DNA]</scope>
    <source>
        <strain evidence="3 4">4_8</strain>
    </source>
</reference>
<proteinExistence type="predicted"/>
<dbReference type="RefSeq" id="WP_016339692.1">
    <property type="nucleotide sequence ID" value="NC_021281.1"/>
</dbReference>
<organism evidence="3 4">
    <name type="scientific">Fusobacterium animalis 4_8</name>
    <dbReference type="NCBI Taxonomy" id="469607"/>
    <lineage>
        <taxon>Bacteria</taxon>
        <taxon>Fusobacteriati</taxon>
        <taxon>Fusobacteriota</taxon>
        <taxon>Fusobacteriia</taxon>
        <taxon>Fusobacteriales</taxon>
        <taxon>Fusobacteriaceae</taxon>
        <taxon>Fusobacterium</taxon>
    </lineage>
</organism>
<dbReference type="KEGG" id="fus:HMPREF0409_01071"/>
<dbReference type="Pfam" id="PF21821">
    <property type="entry name" value="Dit_like"/>
    <property type="match status" value="1"/>
</dbReference>